<protein>
    <recommendedName>
        <fullName evidence="4">HTH luxR-type domain-containing protein</fullName>
    </recommendedName>
</protein>
<dbReference type="PANTHER" id="PTHR44688">
    <property type="entry name" value="DNA-BINDING TRANSCRIPTIONAL ACTIVATOR DEVR_DOSR"/>
    <property type="match status" value="1"/>
</dbReference>
<dbReference type="Proteomes" id="UP000006008">
    <property type="component" value="Unassembled WGS sequence"/>
</dbReference>
<keyword evidence="3" id="KW-0804">Transcription</keyword>
<reference evidence="5 6" key="1">
    <citation type="submission" date="2011-08" db="EMBL/GenBank/DDBJ databases">
        <title>The Genome Sequence of Alistipes indistinctus YIT 12060.</title>
        <authorList>
            <consortium name="The Broad Institute Genome Sequencing Platform"/>
            <person name="Earl A."/>
            <person name="Ward D."/>
            <person name="Feldgarden M."/>
            <person name="Gevers D."/>
            <person name="Morotomi M."/>
            <person name="Young S.K."/>
            <person name="Zeng Q."/>
            <person name="Gargeya S."/>
            <person name="Fitzgerald M."/>
            <person name="Haas B."/>
            <person name="Abouelleil A."/>
            <person name="Alvarado L."/>
            <person name="Arachchi H.M."/>
            <person name="Berlin A."/>
            <person name="Brown A."/>
            <person name="Chapman S.B."/>
            <person name="Chen Z."/>
            <person name="Dunbar C."/>
            <person name="Freedman E."/>
            <person name="Gearin G."/>
            <person name="Gellesch M."/>
            <person name="Goldberg J."/>
            <person name="Griggs A."/>
            <person name="Gujja S."/>
            <person name="Heiman D."/>
            <person name="Howarth C."/>
            <person name="Larson L."/>
            <person name="Lui A."/>
            <person name="MacDonald P.J.P."/>
            <person name="Montmayeur A."/>
            <person name="Murphy C."/>
            <person name="Neiman D."/>
            <person name="Pearson M."/>
            <person name="Priest M."/>
            <person name="Roberts A."/>
            <person name="Saif S."/>
            <person name="Shea T."/>
            <person name="Shenoy N."/>
            <person name="Sisk P."/>
            <person name="Stolte C."/>
            <person name="Sykes S."/>
            <person name="Wortman J."/>
            <person name="Nusbaum C."/>
            <person name="Birren B."/>
        </authorList>
    </citation>
    <scope>NUCLEOTIDE SEQUENCE [LARGE SCALE GENOMIC DNA]</scope>
    <source>
        <strain evidence="5 6">YIT 12060</strain>
    </source>
</reference>
<dbReference type="GO" id="GO:0006355">
    <property type="term" value="P:regulation of DNA-templated transcription"/>
    <property type="evidence" value="ECO:0007669"/>
    <property type="project" value="InterPro"/>
</dbReference>
<dbReference type="InterPro" id="IPR016032">
    <property type="entry name" value="Sig_transdc_resp-reg_C-effctor"/>
</dbReference>
<dbReference type="PATRIC" id="fig|742725.3.peg.1017"/>
<dbReference type="Gene3D" id="3.40.50.2300">
    <property type="match status" value="1"/>
</dbReference>
<dbReference type="SMART" id="SM00421">
    <property type="entry name" value="HTH_LUXR"/>
    <property type="match status" value="1"/>
</dbReference>
<dbReference type="HOGENOM" id="CLU_000445_90_1_10"/>
<keyword evidence="6" id="KW-1185">Reference proteome</keyword>
<dbReference type="OrthoDB" id="9797341at2"/>
<dbReference type="RefSeq" id="WP_009133767.1">
    <property type="nucleotide sequence ID" value="NZ_CP102250.1"/>
</dbReference>
<dbReference type="SUPFAM" id="SSF46894">
    <property type="entry name" value="C-terminal effector domain of the bipartite response regulators"/>
    <property type="match status" value="1"/>
</dbReference>
<evidence type="ECO:0000256" key="2">
    <source>
        <dbReference type="ARBA" id="ARBA00023125"/>
    </source>
</evidence>
<keyword evidence="1" id="KW-0805">Transcription regulation</keyword>
<dbReference type="InterPro" id="IPR011006">
    <property type="entry name" value="CheY-like_superfamily"/>
</dbReference>
<dbReference type="CDD" id="cd06170">
    <property type="entry name" value="LuxR_C_like"/>
    <property type="match status" value="1"/>
</dbReference>
<evidence type="ECO:0000259" key="4">
    <source>
        <dbReference type="PROSITE" id="PS50043"/>
    </source>
</evidence>
<dbReference type="STRING" id="742725.HMPREF9450_00961"/>
<dbReference type="PANTHER" id="PTHR44688:SF16">
    <property type="entry name" value="DNA-BINDING TRANSCRIPTIONAL ACTIVATOR DEVR_DOSR"/>
    <property type="match status" value="1"/>
</dbReference>
<dbReference type="GO" id="GO:0003677">
    <property type="term" value="F:DNA binding"/>
    <property type="evidence" value="ECO:0007669"/>
    <property type="project" value="UniProtKB-KW"/>
</dbReference>
<feature type="domain" description="HTH luxR-type" evidence="4">
    <location>
        <begin position="160"/>
        <end position="225"/>
    </location>
</feature>
<organism evidence="5 6">
    <name type="scientific">Alistipes indistinctus YIT 12060</name>
    <dbReference type="NCBI Taxonomy" id="742725"/>
    <lineage>
        <taxon>Bacteria</taxon>
        <taxon>Pseudomonadati</taxon>
        <taxon>Bacteroidota</taxon>
        <taxon>Bacteroidia</taxon>
        <taxon>Bacteroidales</taxon>
        <taxon>Rikenellaceae</taxon>
        <taxon>Alistipes</taxon>
    </lineage>
</organism>
<dbReference type="Pfam" id="PF00196">
    <property type="entry name" value="GerE"/>
    <property type="match status" value="1"/>
</dbReference>
<dbReference type="PROSITE" id="PS50043">
    <property type="entry name" value="HTH_LUXR_2"/>
    <property type="match status" value="1"/>
</dbReference>
<proteinExistence type="predicted"/>
<evidence type="ECO:0000256" key="3">
    <source>
        <dbReference type="ARBA" id="ARBA00023163"/>
    </source>
</evidence>
<keyword evidence="2" id="KW-0238">DNA-binding</keyword>
<sequence>MRTLIIADNQDITRAGLRALFARNPAVGAVCEARSKSDLIRNLRLAPDAVVILDYAWFDFNRVEELCILRDRYPCSGWMLFSETLVGSLLHCSLRGERPFGVVLKRCDSDEIEAAFEAVMQGRGYVCESIRDTPAYPEQSGTGGMSADTVSSGMLHPVVSMPSVHSLTPTEQAVLREIALGRTTREIAADRYVSFHTVITHRKNIFRKLGVNNVHEATKYAMRAGIIDVAEYCI</sequence>
<dbReference type="AlphaFoldDB" id="G5H7B8"/>
<dbReference type="GeneID" id="92816021"/>
<dbReference type="PRINTS" id="PR00038">
    <property type="entry name" value="HTHLUXR"/>
</dbReference>
<dbReference type="SUPFAM" id="SSF52172">
    <property type="entry name" value="CheY-like"/>
    <property type="match status" value="1"/>
</dbReference>
<name>G5H7B8_9BACT</name>
<dbReference type="EMBL" id="ADLD01000009">
    <property type="protein sequence ID" value="EHB92757.1"/>
    <property type="molecule type" value="Genomic_DNA"/>
</dbReference>
<evidence type="ECO:0000313" key="5">
    <source>
        <dbReference type="EMBL" id="EHB92757.1"/>
    </source>
</evidence>
<evidence type="ECO:0000313" key="6">
    <source>
        <dbReference type="Proteomes" id="UP000006008"/>
    </source>
</evidence>
<dbReference type="InterPro" id="IPR000792">
    <property type="entry name" value="Tscrpt_reg_LuxR_C"/>
</dbReference>
<gene>
    <name evidence="5" type="ORF">HMPREF9450_00961</name>
</gene>
<dbReference type="eggNOG" id="COG2197">
    <property type="taxonomic scope" value="Bacteria"/>
</dbReference>
<comment type="caution">
    <text evidence="5">The sequence shown here is derived from an EMBL/GenBank/DDBJ whole genome shotgun (WGS) entry which is preliminary data.</text>
</comment>
<accession>G5H7B8</accession>
<evidence type="ECO:0000256" key="1">
    <source>
        <dbReference type="ARBA" id="ARBA00023015"/>
    </source>
</evidence>